<keyword evidence="3" id="KW-0847">Vitamin C</keyword>
<evidence type="ECO:0000256" key="7">
    <source>
        <dbReference type="SAM" id="MobiDB-lite"/>
    </source>
</evidence>
<dbReference type="Pfam" id="PF03171">
    <property type="entry name" value="2OG-FeII_Oxy"/>
    <property type="match status" value="1"/>
</dbReference>
<evidence type="ECO:0000256" key="2">
    <source>
        <dbReference type="ARBA" id="ARBA00022723"/>
    </source>
</evidence>
<dbReference type="InterPro" id="IPR027443">
    <property type="entry name" value="IPNS-like_sf"/>
</dbReference>
<comment type="caution">
    <text evidence="9">The sequence shown here is derived from an EMBL/GenBank/DDBJ whole genome shotgun (WGS) entry which is preliminary data.</text>
</comment>
<dbReference type="GO" id="GO:0016491">
    <property type="term" value="F:oxidoreductase activity"/>
    <property type="evidence" value="ECO:0007669"/>
    <property type="project" value="UniProtKB-KW"/>
</dbReference>
<dbReference type="EMBL" id="JAAIUW010000011">
    <property type="protein sequence ID" value="KAF7808461.1"/>
    <property type="molecule type" value="Genomic_DNA"/>
</dbReference>
<sequence>MEEPVQRNLTTASASASMELPSVKELAKEGLAQVPKRYLRAPSELEHPPNDNTPSSLEEVPVIDLSKLLSPQLHASELQKLDSACKEWGFFQLVNHGVDSSLVECIKKETAEFFDLPMEEKKKLWQKPEDGQGFGQLFVASEEQKLEWADLFVIITLPEEIRAPRLFSNIPQPFRDHLNTYCLELKKLAMKIIELMAEALNIDPKEIVELFEKGCQSMRMNYYPPCPEADKVIGLNPHSDISGITILLQLNEIKGLQIRKDGKWSTVTPLPNAFIINIGDTLEVVSNGIYRSIEHRAIVNKEKERISIATFFAAALDKTIGPVPSLVTPQTPAVYRSIGMSDFLKRYFSRELGGKSHLDFIRIKKEEKQESKPIQE</sequence>
<dbReference type="Proteomes" id="UP000634136">
    <property type="component" value="Unassembled WGS sequence"/>
</dbReference>
<feature type="region of interest" description="Disordered" evidence="7">
    <location>
        <begin position="38"/>
        <end position="57"/>
    </location>
</feature>
<keyword evidence="10" id="KW-1185">Reference proteome</keyword>
<comment type="similarity">
    <text evidence="1 6">Belongs to the iron/ascorbate-dependent oxidoreductase family.</text>
</comment>
<evidence type="ECO:0000259" key="8">
    <source>
        <dbReference type="PROSITE" id="PS51471"/>
    </source>
</evidence>
<dbReference type="GO" id="GO:0046872">
    <property type="term" value="F:metal ion binding"/>
    <property type="evidence" value="ECO:0007669"/>
    <property type="project" value="UniProtKB-KW"/>
</dbReference>
<name>A0A834W7C3_9FABA</name>
<protein>
    <submittedName>
        <fullName evidence="9">Protein SRG1</fullName>
    </submittedName>
</protein>
<evidence type="ECO:0000256" key="6">
    <source>
        <dbReference type="RuleBase" id="RU003682"/>
    </source>
</evidence>
<gene>
    <name evidence="9" type="ORF">G2W53_035204</name>
</gene>
<feature type="domain" description="Fe2OG dioxygenase" evidence="8">
    <location>
        <begin position="214"/>
        <end position="315"/>
    </location>
</feature>
<organism evidence="9 10">
    <name type="scientific">Senna tora</name>
    <dbReference type="NCBI Taxonomy" id="362788"/>
    <lineage>
        <taxon>Eukaryota</taxon>
        <taxon>Viridiplantae</taxon>
        <taxon>Streptophyta</taxon>
        <taxon>Embryophyta</taxon>
        <taxon>Tracheophyta</taxon>
        <taxon>Spermatophyta</taxon>
        <taxon>Magnoliopsida</taxon>
        <taxon>eudicotyledons</taxon>
        <taxon>Gunneridae</taxon>
        <taxon>Pentapetalae</taxon>
        <taxon>rosids</taxon>
        <taxon>fabids</taxon>
        <taxon>Fabales</taxon>
        <taxon>Fabaceae</taxon>
        <taxon>Caesalpinioideae</taxon>
        <taxon>Cassia clade</taxon>
        <taxon>Senna</taxon>
    </lineage>
</organism>
<proteinExistence type="inferred from homology"/>
<evidence type="ECO:0000313" key="10">
    <source>
        <dbReference type="Proteomes" id="UP000634136"/>
    </source>
</evidence>
<evidence type="ECO:0000256" key="5">
    <source>
        <dbReference type="ARBA" id="ARBA00023004"/>
    </source>
</evidence>
<dbReference type="SUPFAM" id="SSF51197">
    <property type="entry name" value="Clavaminate synthase-like"/>
    <property type="match status" value="1"/>
</dbReference>
<evidence type="ECO:0000256" key="4">
    <source>
        <dbReference type="ARBA" id="ARBA00023002"/>
    </source>
</evidence>
<keyword evidence="2 6" id="KW-0479">Metal-binding</keyword>
<feature type="compositionally biased region" description="Polar residues" evidence="7">
    <location>
        <begin position="7"/>
        <end position="16"/>
    </location>
</feature>
<dbReference type="GO" id="GO:0031418">
    <property type="term" value="F:L-ascorbic acid binding"/>
    <property type="evidence" value="ECO:0007669"/>
    <property type="project" value="UniProtKB-KW"/>
</dbReference>
<dbReference type="PANTHER" id="PTHR47991">
    <property type="entry name" value="OXOGLUTARATE/IRON-DEPENDENT DIOXYGENASE"/>
    <property type="match status" value="1"/>
</dbReference>
<dbReference type="InterPro" id="IPR044861">
    <property type="entry name" value="IPNS-like_FE2OG_OXY"/>
</dbReference>
<dbReference type="OrthoDB" id="288590at2759"/>
<reference evidence="9" key="1">
    <citation type="submission" date="2020-09" db="EMBL/GenBank/DDBJ databases">
        <title>Genome-Enabled Discovery of Anthraquinone Biosynthesis in Senna tora.</title>
        <authorList>
            <person name="Kang S.-H."/>
            <person name="Pandey R.P."/>
            <person name="Lee C.-M."/>
            <person name="Sim J.-S."/>
            <person name="Jeong J.-T."/>
            <person name="Choi B.-S."/>
            <person name="Jung M."/>
            <person name="Ginzburg D."/>
            <person name="Zhao K."/>
            <person name="Won S.Y."/>
            <person name="Oh T.-J."/>
            <person name="Yu Y."/>
            <person name="Kim N.-H."/>
            <person name="Lee O.R."/>
            <person name="Lee T.-H."/>
            <person name="Bashyal P."/>
            <person name="Kim T.-S."/>
            <person name="Lee W.-H."/>
            <person name="Kawkins C."/>
            <person name="Kim C.-K."/>
            <person name="Kim J.S."/>
            <person name="Ahn B.O."/>
            <person name="Rhee S.Y."/>
            <person name="Sohng J.K."/>
        </authorList>
    </citation>
    <scope>NUCLEOTIDE SEQUENCE</scope>
    <source>
        <tissue evidence="9">Leaf</tissue>
    </source>
</reference>
<dbReference type="PROSITE" id="PS51471">
    <property type="entry name" value="FE2OG_OXY"/>
    <property type="match status" value="1"/>
</dbReference>
<evidence type="ECO:0000256" key="1">
    <source>
        <dbReference type="ARBA" id="ARBA00008056"/>
    </source>
</evidence>
<evidence type="ECO:0000256" key="3">
    <source>
        <dbReference type="ARBA" id="ARBA00022896"/>
    </source>
</evidence>
<keyword evidence="5 6" id="KW-0408">Iron</keyword>
<accession>A0A834W7C3</accession>
<dbReference type="InterPro" id="IPR050295">
    <property type="entry name" value="Plant_2OG-oxidoreductases"/>
</dbReference>
<dbReference type="AlphaFoldDB" id="A0A834W7C3"/>
<evidence type="ECO:0000313" key="9">
    <source>
        <dbReference type="EMBL" id="KAF7808461.1"/>
    </source>
</evidence>
<dbReference type="Gene3D" id="2.60.120.330">
    <property type="entry name" value="B-lactam Antibiotic, Isopenicillin N Synthase, Chain"/>
    <property type="match status" value="1"/>
</dbReference>
<dbReference type="InterPro" id="IPR026992">
    <property type="entry name" value="DIOX_N"/>
</dbReference>
<keyword evidence="4 6" id="KW-0560">Oxidoreductase</keyword>
<feature type="region of interest" description="Disordered" evidence="7">
    <location>
        <begin position="1"/>
        <end position="20"/>
    </location>
</feature>
<dbReference type="FunFam" id="2.60.120.330:FF:000001">
    <property type="entry name" value="Protein SRG1"/>
    <property type="match status" value="1"/>
</dbReference>
<dbReference type="InterPro" id="IPR005123">
    <property type="entry name" value="Oxoglu/Fe-dep_dioxygenase_dom"/>
</dbReference>
<dbReference type="Pfam" id="PF14226">
    <property type="entry name" value="DIOX_N"/>
    <property type="match status" value="1"/>
</dbReference>